<name>A0A8I3ACR7_9AGAM</name>
<accession>A0A8I3ACR7</accession>
<reference evidence="2" key="1">
    <citation type="submission" date="2021-03" db="EMBL/GenBank/DDBJ databases">
        <title>Evolutionary innovations through gain and loss of genes in the ectomycorrhizal Boletales.</title>
        <authorList>
            <person name="Wu G."/>
            <person name="Miyauchi S."/>
            <person name="Morin E."/>
            <person name="Yang Z.-L."/>
            <person name="Xu J."/>
            <person name="Martin F.M."/>
        </authorList>
    </citation>
    <scope>NUCLEOTIDE SEQUENCE</scope>
    <source>
        <strain evidence="2">BR01</strain>
    </source>
</reference>
<feature type="region of interest" description="Disordered" evidence="1">
    <location>
        <begin position="1"/>
        <end position="85"/>
    </location>
</feature>
<sequence length="199" mass="22091">MNAGTNDNIAIRPKRATVPSARLRDTENAATPELRSHQASNHGSPSHTDDSPHPSSSSTSLGQKRKRANNPDKHIDLLDSDNEGTPIAGKRVVATAADNNGLLPALPNRRADIQVVDINEPHKVRREQRDRDVDHFFDEPIVRGNDGKKYRNCKCCSYVIQFCLPITLIDGDIHRKPLIAEISTLCRHLQSCHQVCTIL</sequence>
<protein>
    <submittedName>
        <fullName evidence="2">Uncharacterized protein</fullName>
    </submittedName>
</protein>
<evidence type="ECO:0000256" key="1">
    <source>
        <dbReference type="SAM" id="MobiDB-lite"/>
    </source>
</evidence>
<evidence type="ECO:0000313" key="3">
    <source>
        <dbReference type="Proteomes" id="UP000683000"/>
    </source>
</evidence>
<dbReference type="EMBL" id="JAGFBS010000009">
    <property type="protein sequence ID" value="KAG6377600.1"/>
    <property type="molecule type" value="Genomic_DNA"/>
</dbReference>
<dbReference type="OrthoDB" id="3256444at2759"/>
<evidence type="ECO:0000313" key="2">
    <source>
        <dbReference type="EMBL" id="KAG6377600.1"/>
    </source>
</evidence>
<gene>
    <name evidence="2" type="ORF">JVT61DRAFT_15418</name>
</gene>
<organism evidence="2 3">
    <name type="scientific">Boletus reticuloceps</name>
    <dbReference type="NCBI Taxonomy" id="495285"/>
    <lineage>
        <taxon>Eukaryota</taxon>
        <taxon>Fungi</taxon>
        <taxon>Dikarya</taxon>
        <taxon>Basidiomycota</taxon>
        <taxon>Agaricomycotina</taxon>
        <taxon>Agaricomycetes</taxon>
        <taxon>Agaricomycetidae</taxon>
        <taxon>Boletales</taxon>
        <taxon>Boletineae</taxon>
        <taxon>Boletaceae</taxon>
        <taxon>Boletoideae</taxon>
        <taxon>Boletus</taxon>
    </lineage>
</organism>
<comment type="caution">
    <text evidence="2">The sequence shown here is derived from an EMBL/GenBank/DDBJ whole genome shotgun (WGS) entry which is preliminary data.</text>
</comment>
<proteinExistence type="predicted"/>
<dbReference type="AlphaFoldDB" id="A0A8I3ACR7"/>
<dbReference type="Proteomes" id="UP000683000">
    <property type="component" value="Unassembled WGS sequence"/>
</dbReference>
<keyword evidence="3" id="KW-1185">Reference proteome</keyword>